<dbReference type="EMBL" id="JBFTWV010000111">
    <property type="protein sequence ID" value="KAL2786750.1"/>
    <property type="molecule type" value="Genomic_DNA"/>
</dbReference>
<protein>
    <submittedName>
        <fullName evidence="2">Uncharacterized protein</fullName>
    </submittedName>
</protein>
<dbReference type="Proteomes" id="UP001610563">
    <property type="component" value="Unassembled WGS sequence"/>
</dbReference>
<keyword evidence="3" id="KW-1185">Reference proteome</keyword>
<feature type="compositionally biased region" description="Basic residues" evidence="1">
    <location>
        <begin position="133"/>
        <end position="142"/>
    </location>
</feature>
<reference evidence="2 3" key="1">
    <citation type="submission" date="2024-07" db="EMBL/GenBank/DDBJ databases">
        <title>Section-level genome sequencing and comparative genomics of Aspergillus sections Usti and Cavernicolus.</title>
        <authorList>
            <consortium name="Lawrence Berkeley National Laboratory"/>
            <person name="Nybo J.L."/>
            <person name="Vesth T.C."/>
            <person name="Theobald S."/>
            <person name="Frisvad J.C."/>
            <person name="Larsen T.O."/>
            <person name="Kjaerboelling I."/>
            <person name="Rothschild-Mancinelli K."/>
            <person name="Lyhne E.K."/>
            <person name="Kogle M.E."/>
            <person name="Barry K."/>
            <person name="Clum A."/>
            <person name="Na H."/>
            <person name="Ledsgaard L."/>
            <person name="Lin J."/>
            <person name="Lipzen A."/>
            <person name="Kuo A."/>
            <person name="Riley R."/>
            <person name="Mondo S."/>
            <person name="Labutti K."/>
            <person name="Haridas S."/>
            <person name="Pangalinan J."/>
            <person name="Salamov A.A."/>
            <person name="Simmons B.A."/>
            <person name="Magnuson J.K."/>
            <person name="Chen J."/>
            <person name="Drula E."/>
            <person name="Henrissat B."/>
            <person name="Wiebenga A."/>
            <person name="Lubbers R.J."/>
            <person name="Gomes A.C."/>
            <person name="Makela M.R."/>
            <person name="Stajich J."/>
            <person name="Grigoriev I.V."/>
            <person name="Mortensen U.H."/>
            <person name="De Vries R.P."/>
            <person name="Baker S.E."/>
            <person name="Andersen M.R."/>
        </authorList>
    </citation>
    <scope>NUCLEOTIDE SEQUENCE [LARGE SCALE GENOMIC DNA]</scope>
    <source>
        <strain evidence="2 3">CBS 209.92</strain>
    </source>
</reference>
<name>A0ABR4FU04_9EURO</name>
<evidence type="ECO:0000313" key="2">
    <source>
        <dbReference type="EMBL" id="KAL2786750.1"/>
    </source>
</evidence>
<gene>
    <name evidence="2" type="ORF">BJX66DRAFT_312291</name>
</gene>
<accession>A0ABR4FU04</accession>
<sequence length="169" mass="19608">MRRKFESQFLLEVSFCSPLPSLPHHTTCCSSKLSCSIHAKMIMFQPPPSACRMCYRPEAELTPLIPPDDEFAISLLEKFQLLNFDVSSQSNLIPLCKICGPRFVSRDKTQYTLYPHDLDYFIAHKLRDTLRRKRTGDRKRRIPTAAQNERDAGGYTQWRRQLNMALIVT</sequence>
<evidence type="ECO:0000313" key="3">
    <source>
        <dbReference type="Proteomes" id="UP001610563"/>
    </source>
</evidence>
<evidence type="ECO:0000256" key="1">
    <source>
        <dbReference type="SAM" id="MobiDB-lite"/>
    </source>
</evidence>
<comment type="caution">
    <text evidence="2">The sequence shown here is derived from an EMBL/GenBank/DDBJ whole genome shotgun (WGS) entry which is preliminary data.</text>
</comment>
<organism evidence="2 3">
    <name type="scientific">Aspergillus keveii</name>
    <dbReference type="NCBI Taxonomy" id="714993"/>
    <lineage>
        <taxon>Eukaryota</taxon>
        <taxon>Fungi</taxon>
        <taxon>Dikarya</taxon>
        <taxon>Ascomycota</taxon>
        <taxon>Pezizomycotina</taxon>
        <taxon>Eurotiomycetes</taxon>
        <taxon>Eurotiomycetidae</taxon>
        <taxon>Eurotiales</taxon>
        <taxon>Aspergillaceae</taxon>
        <taxon>Aspergillus</taxon>
        <taxon>Aspergillus subgen. Nidulantes</taxon>
    </lineage>
</organism>
<proteinExistence type="predicted"/>
<feature type="region of interest" description="Disordered" evidence="1">
    <location>
        <begin position="133"/>
        <end position="152"/>
    </location>
</feature>